<dbReference type="GO" id="GO:0016787">
    <property type="term" value="F:hydrolase activity"/>
    <property type="evidence" value="ECO:0007669"/>
    <property type="project" value="UniProtKB-KW"/>
</dbReference>
<keyword evidence="5" id="KW-0479">Metal-binding</keyword>
<evidence type="ECO:0000256" key="5">
    <source>
        <dbReference type="ARBA" id="ARBA00022723"/>
    </source>
</evidence>
<reference evidence="9" key="1">
    <citation type="journal article" date="2023" name="Front. Mar. Sci.">
        <title>A new Merluccius polli reference genome to investigate the effects of global change in West African waters.</title>
        <authorList>
            <person name="Mateo J.L."/>
            <person name="Blanco-Fernandez C."/>
            <person name="Garcia-Vazquez E."/>
            <person name="Machado-Schiaffino G."/>
        </authorList>
    </citation>
    <scope>NUCLEOTIDE SEQUENCE</scope>
    <source>
        <strain evidence="9">C29</strain>
        <tissue evidence="9">Fin</tissue>
    </source>
</reference>
<keyword evidence="4" id="KW-0540">Nuclease</keyword>
<keyword evidence="7" id="KW-0539">Nucleus</keyword>
<gene>
    <name evidence="9" type="primary">Harbi1_123</name>
    <name evidence="9" type="ORF">N1851_033043</name>
</gene>
<accession>A0AA47NPW5</accession>
<proteinExistence type="inferred from homology"/>
<comment type="cofactor">
    <cofactor evidence="1">
        <name>a divalent metal cation</name>
        <dbReference type="ChEBI" id="CHEBI:60240"/>
    </cofactor>
</comment>
<organism evidence="9 10">
    <name type="scientific">Merluccius polli</name>
    <name type="common">Benguela hake</name>
    <name type="synonym">Merluccius cadenati</name>
    <dbReference type="NCBI Taxonomy" id="89951"/>
    <lineage>
        <taxon>Eukaryota</taxon>
        <taxon>Metazoa</taxon>
        <taxon>Chordata</taxon>
        <taxon>Craniata</taxon>
        <taxon>Vertebrata</taxon>
        <taxon>Euteleostomi</taxon>
        <taxon>Actinopterygii</taxon>
        <taxon>Neopterygii</taxon>
        <taxon>Teleostei</taxon>
        <taxon>Neoteleostei</taxon>
        <taxon>Acanthomorphata</taxon>
        <taxon>Zeiogadaria</taxon>
        <taxon>Gadariae</taxon>
        <taxon>Gadiformes</taxon>
        <taxon>Gadoidei</taxon>
        <taxon>Merlucciidae</taxon>
        <taxon>Merluccius</taxon>
    </lineage>
</organism>
<keyword evidence="6" id="KW-0378">Hydrolase</keyword>
<evidence type="ECO:0000256" key="4">
    <source>
        <dbReference type="ARBA" id="ARBA00022722"/>
    </source>
</evidence>
<evidence type="ECO:0000256" key="1">
    <source>
        <dbReference type="ARBA" id="ARBA00001968"/>
    </source>
</evidence>
<dbReference type="Proteomes" id="UP001174136">
    <property type="component" value="Unassembled WGS sequence"/>
</dbReference>
<dbReference type="PANTHER" id="PTHR22930">
    <property type="match status" value="1"/>
</dbReference>
<keyword evidence="10" id="KW-1185">Reference proteome</keyword>
<evidence type="ECO:0000313" key="9">
    <source>
        <dbReference type="EMBL" id="KAK0132157.1"/>
    </source>
</evidence>
<dbReference type="InterPro" id="IPR027806">
    <property type="entry name" value="HARBI1_dom"/>
</dbReference>
<comment type="similarity">
    <text evidence="3">Belongs to the HARBI1 family.</text>
</comment>
<evidence type="ECO:0000256" key="3">
    <source>
        <dbReference type="ARBA" id="ARBA00006958"/>
    </source>
</evidence>
<dbReference type="PANTHER" id="PTHR22930:SF286">
    <property type="entry name" value="NUCLEASE HARBI1"/>
    <property type="match status" value="1"/>
</dbReference>
<evidence type="ECO:0000256" key="2">
    <source>
        <dbReference type="ARBA" id="ARBA00004123"/>
    </source>
</evidence>
<feature type="domain" description="DDE Tnp4" evidence="8">
    <location>
        <begin position="3"/>
        <end position="98"/>
    </location>
</feature>
<dbReference type="GO" id="GO:0004518">
    <property type="term" value="F:nuclease activity"/>
    <property type="evidence" value="ECO:0007669"/>
    <property type="project" value="UniProtKB-KW"/>
</dbReference>
<dbReference type="EMBL" id="JAOPHQ010006285">
    <property type="protein sequence ID" value="KAK0132157.1"/>
    <property type="molecule type" value="Genomic_DNA"/>
</dbReference>
<evidence type="ECO:0000259" key="8">
    <source>
        <dbReference type="Pfam" id="PF13359"/>
    </source>
</evidence>
<dbReference type="InterPro" id="IPR045249">
    <property type="entry name" value="HARBI1-like"/>
</dbReference>
<feature type="domain" description="DDE Tnp4" evidence="8">
    <location>
        <begin position="524"/>
        <end position="672"/>
    </location>
</feature>
<dbReference type="AlphaFoldDB" id="A0AA47NPW5"/>
<evidence type="ECO:0000256" key="7">
    <source>
        <dbReference type="ARBA" id="ARBA00023242"/>
    </source>
</evidence>
<name>A0AA47NPW5_MERPO</name>
<dbReference type="GO" id="GO:0046872">
    <property type="term" value="F:metal ion binding"/>
    <property type="evidence" value="ECO:0007669"/>
    <property type="project" value="UniProtKB-KW"/>
</dbReference>
<comment type="subcellular location">
    <subcellularLocation>
        <location evidence="2">Nucleus</location>
    </subcellularLocation>
</comment>
<evidence type="ECO:0000256" key="6">
    <source>
        <dbReference type="ARBA" id="ARBA00022801"/>
    </source>
</evidence>
<sequence>MTNSMVGNRLEAGAVRDGWLLGDRGYPLRTWLMTPLADPNTDQERRYNDLHSHTRAVVERAIGLLKGRWHCLDRSGGVLLNRPEKVCHIVMACGVLHNVAHCHGIPLPEQHIPPLEEPDAGPVNFNPPREAIRARQNVISNMNLTHDLPKYRQVIKCLTRGENILDHCYTTVRDAYHAVPRAALGHSDHVMVHLIPAYRQKLKLCKPVVRTSRKWTSEAVEVLQACLDSTDWDVFRTATNSLDEYTEAVTSYISFCEDCCVPSRTRVSYNNDKPWFTAKLRRLRLDKEEAFRSGDKDRFKEAKYKFSKAVKEAKRLYSEKLQHQFSANDSASKMVLPMAALALLEDLANGAIRCERVFREREDLLANDDNWLISRFRMCDKYLEYLNEDQYLLQRPARQILVDRSSPLNQFDEITFRDRFRMYKEDVLEIITLLEPRLSSMSQRGRPVPSSLQVLITLRFLASGTFHRETGDLCGVSEATVCSVCSATCELRNLYIKFPDAAEQANYKVRFYEYGNFPGVIGCIDGCHVEIKCPSTPDAEEYRNRKNWFSINVQAVCTPNLEFSNIVARWKGATHDSRIFHNSSLCAQFERGQHSGLLLGDSGYAQSSYLFTPWPHPTTEQQRYNRAHIRTRGMVERMFGVWKNRFQSLRNTLRFEPRRCCKVIIATAVLHNYLKQHNCPDPPMEEQNDPDVPMPVAGNNQGGLALRAAFTLQHFS</sequence>
<evidence type="ECO:0000313" key="10">
    <source>
        <dbReference type="Proteomes" id="UP001174136"/>
    </source>
</evidence>
<dbReference type="GO" id="GO:0005634">
    <property type="term" value="C:nucleus"/>
    <property type="evidence" value="ECO:0007669"/>
    <property type="project" value="UniProtKB-SubCell"/>
</dbReference>
<protein>
    <submittedName>
        <fullName evidence="9">Nuclease HARBI1</fullName>
    </submittedName>
</protein>
<comment type="caution">
    <text evidence="9">The sequence shown here is derived from an EMBL/GenBank/DDBJ whole genome shotgun (WGS) entry which is preliminary data.</text>
</comment>
<dbReference type="Pfam" id="PF13359">
    <property type="entry name" value="DDE_Tnp_4"/>
    <property type="match status" value="2"/>
</dbReference>